<evidence type="ECO:0000313" key="15">
    <source>
        <dbReference type="EMBL" id="MCP8888340.1"/>
    </source>
</evidence>
<dbReference type="GO" id="GO:0051539">
    <property type="term" value="F:4 iron, 4 sulfur cluster binding"/>
    <property type="evidence" value="ECO:0007669"/>
    <property type="project" value="UniProtKB-KW"/>
</dbReference>
<dbReference type="GO" id="GO:0046872">
    <property type="term" value="F:metal ion binding"/>
    <property type="evidence" value="ECO:0007669"/>
    <property type="project" value="UniProtKB-KW"/>
</dbReference>
<comment type="caution">
    <text evidence="15">The sequence shown here is derived from an EMBL/GenBank/DDBJ whole genome shotgun (WGS) entry which is preliminary data.</text>
</comment>
<dbReference type="EC" id="4.2.1.3" evidence="4"/>
<name>A0A9Q4FU50_9HYPH</name>
<keyword evidence="6" id="KW-0004">4Fe-4S</keyword>
<dbReference type="Gene3D" id="3.30.499.10">
    <property type="entry name" value="Aconitase, domain 3"/>
    <property type="match status" value="2"/>
</dbReference>
<dbReference type="InterPro" id="IPR001030">
    <property type="entry name" value="Acoase/IPM_deHydtase_lsu_aba"/>
</dbReference>
<comment type="cofactor">
    <cofactor evidence="1">
        <name>[4Fe-4S] cluster</name>
        <dbReference type="ChEBI" id="CHEBI:49883"/>
    </cofactor>
</comment>
<comment type="catalytic activity">
    <reaction evidence="10">
        <text>citrate = D-threo-isocitrate</text>
        <dbReference type="Rhea" id="RHEA:10336"/>
        <dbReference type="ChEBI" id="CHEBI:15562"/>
        <dbReference type="ChEBI" id="CHEBI:16947"/>
        <dbReference type="EC" id="4.2.1.3"/>
    </reaction>
</comment>
<evidence type="ECO:0000256" key="9">
    <source>
        <dbReference type="ARBA" id="ARBA00023014"/>
    </source>
</evidence>
<feature type="domain" description="Aconitase A/isopropylmalate dehydratase small subunit swivel" evidence="14">
    <location>
        <begin position="664"/>
        <end position="791"/>
    </location>
</feature>
<evidence type="ECO:0000256" key="7">
    <source>
        <dbReference type="ARBA" id="ARBA00022723"/>
    </source>
</evidence>
<sequence>MTTDGPTSLLIDDFLAVDLRAVAGDTLDRLPYSLRILLENTLRHSQGAERERNVAAVLSWPATGTSTEELAFQPERLLMHDTTCGPALVDIAGMRDALAERGDDPRKLNPQLRVDVSVDHSIAVDAFGTAASVAVNMKREAERNSERLRLMKWAQERLEGVTIHPPGTGILHTFNLEQLATVVSRSTDAEGRKWLFPDTLIGTDSHTPMINGLGVMGWGVGGLEAEGVMFGLPVMMRLPDVVGVRLTGRLSDGVLATDLALVVTNRLREYGLNSQFVEFFGDGLDTLSVGDRSVVANMAPEYGAQTAYFPIDKHALAYLANTGREPRHIHLVERYARANGLWRERSEHIRYTDILDINLDTVRTSIAGPRRPQDIIEPKAAQAEVAELAEDSGARVGDIVNGSVAIAAITSCTNTTDPRLTVAAGLLARRARERGLAPKPWVKTSFSPGSPAASKYLKRAGLLDDLEAVGFGIVGFGCMTCIGNSGPLLAETQAAIDQGVVPVAVLSGNRNFAGRVHPVLKAGFLASPPLVIAYALAGDVNRDVLSEPLCKDPEGRDVYLSELWPSGVEIDAALAQGRDPSDFASSFAEASKNAIWDEILAPQSDLYPWDEDSTYLRRPPYTVGASTCRLGTYRADPILVLGDDVSTDHISPAGAISAKSETGQYLINAGENPLDLNVHSSRRGNWQSMVRGLYTNGAVRNLIAENVPPGSGVDPVTQDVLPLFRLADLNSQRGRSSVILAGERYGQGSSRDWGAKGPAILGVRAVLASSIERIHRTNLIGMGILPLRFPSHVHPQELGLKPGDAVVIDTAPDRLKPRSEVAVSIERNGAVLHQFSAMAEVETELELNLLRHGGIVPFILARVASAPAGKNAAIGHASLG</sequence>
<dbReference type="InterPro" id="IPR015931">
    <property type="entry name" value="Acnase/IPM_dHydase_lsu_aba_1/3"/>
</dbReference>
<dbReference type="RefSeq" id="WP_254675394.1">
    <property type="nucleotide sequence ID" value="NZ_JAMWDU010000005.1"/>
</dbReference>
<evidence type="ECO:0000256" key="5">
    <source>
        <dbReference type="ARBA" id="ARBA00019378"/>
    </source>
</evidence>
<dbReference type="InterPro" id="IPR015928">
    <property type="entry name" value="Aconitase/3IPM_dehydase_swvl"/>
</dbReference>
<dbReference type="NCBIfam" id="NF006757">
    <property type="entry name" value="PRK09277.1"/>
    <property type="match status" value="1"/>
</dbReference>
<gene>
    <name evidence="15" type="primary">acnA</name>
    <name evidence="15" type="ORF">NF348_14560</name>
</gene>
<evidence type="ECO:0000256" key="1">
    <source>
        <dbReference type="ARBA" id="ARBA00001966"/>
    </source>
</evidence>
<dbReference type="EMBL" id="JAMWDU010000005">
    <property type="protein sequence ID" value="MCP8888340.1"/>
    <property type="molecule type" value="Genomic_DNA"/>
</dbReference>
<dbReference type="InterPro" id="IPR006249">
    <property type="entry name" value="Aconitase/IRP2"/>
</dbReference>
<dbReference type="Pfam" id="PF00330">
    <property type="entry name" value="Aconitase"/>
    <property type="match status" value="1"/>
</dbReference>
<dbReference type="PROSITE" id="PS01244">
    <property type="entry name" value="ACONITASE_2"/>
    <property type="match status" value="1"/>
</dbReference>
<evidence type="ECO:0000256" key="6">
    <source>
        <dbReference type="ARBA" id="ARBA00022485"/>
    </source>
</evidence>
<evidence type="ECO:0000256" key="10">
    <source>
        <dbReference type="ARBA" id="ARBA00023501"/>
    </source>
</evidence>
<keyword evidence="15" id="KW-0456">Lyase</keyword>
<dbReference type="InterPro" id="IPR000573">
    <property type="entry name" value="AconitaseA/IPMdHydase_ssu_swvl"/>
</dbReference>
<dbReference type="Pfam" id="PF00694">
    <property type="entry name" value="Aconitase_C"/>
    <property type="match status" value="1"/>
</dbReference>
<accession>A0A9Q4FU50</accession>
<dbReference type="Proteomes" id="UP001060275">
    <property type="component" value="Unassembled WGS sequence"/>
</dbReference>
<dbReference type="Gene3D" id="6.10.190.10">
    <property type="match status" value="1"/>
</dbReference>
<dbReference type="PROSITE" id="PS00450">
    <property type="entry name" value="ACONITASE_1"/>
    <property type="match status" value="1"/>
</dbReference>
<evidence type="ECO:0000256" key="12">
    <source>
        <dbReference type="ARBA" id="ARBA00031977"/>
    </source>
</evidence>
<feature type="domain" description="Aconitase/3-isopropylmalate dehydratase large subunit alpha/beta/alpha" evidence="13">
    <location>
        <begin position="68"/>
        <end position="538"/>
    </location>
</feature>
<evidence type="ECO:0000259" key="14">
    <source>
        <dbReference type="Pfam" id="PF00694"/>
    </source>
</evidence>
<dbReference type="GO" id="GO:0003994">
    <property type="term" value="F:aconitate hydratase activity"/>
    <property type="evidence" value="ECO:0007669"/>
    <property type="project" value="UniProtKB-EC"/>
</dbReference>
<dbReference type="AlphaFoldDB" id="A0A9Q4FU50"/>
<dbReference type="SUPFAM" id="SSF52016">
    <property type="entry name" value="LeuD/IlvD-like"/>
    <property type="match status" value="1"/>
</dbReference>
<evidence type="ECO:0000313" key="16">
    <source>
        <dbReference type="Proteomes" id="UP001060275"/>
    </source>
</evidence>
<evidence type="ECO:0000256" key="4">
    <source>
        <dbReference type="ARBA" id="ARBA00012926"/>
    </source>
</evidence>
<protein>
    <recommendedName>
        <fullName evidence="5">Aconitate hydratase A</fullName>
        <ecNumber evidence="4">4.2.1.3</ecNumber>
    </recommendedName>
    <alternativeName>
        <fullName evidence="12">Iron-responsive protein-like</fullName>
    </alternativeName>
    <alternativeName>
        <fullName evidence="11">RNA-binding protein</fullName>
    </alternativeName>
</protein>
<keyword evidence="16" id="KW-1185">Reference proteome</keyword>
<evidence type="ECO:0000256" key="2">
    <source>
        <dbReference type="ARBA" id="ARBA00004717"/>
    </source>
</evidence>
<evidence type="ECO:0000256" key="3">
    <source>
        <dbReference type="ARBA" id="ARBA00007185"/>
    </source>
</evidence>
<dbReference type="PANTHER" id="PTHR11670">
    <property type="entry name" value="ACONITASE/IRON-RESPONSIVE ELEMENT FAMILY MEMBER"/>
    <property type="match status" value="1"/>
</dbReference>
<organism evidence="15 16">
    <name type="scientific">Devosia ureilytica</name>
    <dbReference type="NCBI Taxonomy" id="2952754"/>
    <lineage>
        <taxon>Bacteria</taxon>
        <taxon>Pseudomonadati</taxon>
        <taxon>Pseudomonadota</taxon>
        <taxon>Alphaproteobacteria</taxon>
        <taxon>Hyphomicrobiales</taxon>
        <taxon>Devosiaceae</taxon>
        <taxon>Devosia</taxon>
    </lineage>
</organism>
<keyword evidence="7" id="KW-0479">Metal-binding</keyword>
<comment type="similarity">
    <text evidence="3">Belongs to the aconitase/IPM isomerase family.</text>
</comment>
<keyword evidence="8" id="KW-0408">Iron</keyword>
<evidence type="ECO:0000259" key="13">
    <source>
        <dbReference type="Pfam" id="PF00330"/>
    </source>
</evidence>
<dbReference type="InterPro" id="IPR018136">
    <property type="entry name" value="Aconitase_4Fe-4S_BS"/>
</dbReference>
<reference evidence="15" key="1">
    <citation type="submission" date="2022-06" db="EMBL/GenBank/DDBJ databases">
        <title>Devosia sp. XJ19-45 genome assembly.</title>
        <authorList>
            <person name="Li B."/>
            <person name="Cai M."/>
            <person name="Nie G."/>
            <person name="Li W."/>
        </authorList>
    </citation>
    <scope>NUCLEOTIDE SEQUENCE</scope>
    <source>
        <strain evidence="15">XJ19-45</strain>
    </source>
</reference>
<dbReference type="NCBIfam" id="NF009520">
    <property type="entry name" value="PRK12881.1"/>
    <property type="match status" value="1"/>
</dbReference>
<dbReference type="PRINTS" id="PR00415">
    <property type="entry name" value="ACONITASE"/>
</dbReference>
<dbReference type="InterPro" id="IPR036008">
    <property type="entry name" value="Aconitase_4Fe-4S_dom"/>
</dbReference>
<proteinExistence type="inferred from homology"/>
<dbReference type="SUPFAM" id="SSF53732">
    <property type="entry name" value="Aconitase iron-sulfur domain"/>
    <property type="match status" value="1"/>
</dbReference>
<dbReference type="Gene3D" id="3.20.19.10">
    <property type="entry name" value="Aconitase, domain 4"/>
    <property type="match status" value="1"/>
</dbReference>
<evidence type="ECO:0000256" key="11">
    <source>
        <dbReference type="ARBA" id="ARBA00031081"/>
    </source>
</evidence>
<comment type="pathway">
    <text evidence="2">Carbohydrate metabolism; tricarboxylic acid cycle; isocitrate from oxaloacetate: step 2/2.</text>
</comment>
<evidence type="ECO:0000256" key="8">
    <source>
        <dbReference type="ARBA" id="ARBA00023004"/>
    </source>
</evidence>
<keyword evidence="9" id="KW-0411">Iron-sulfur</keyword>